<name>A0AAU8I1R2_9XANT</name>
<dbReference type="PANTHER" id="PTHR33202">
    <property type="entry name" value="ZINC UPTAKE REGULATION PROTEIN"/>
    <property type="match status" value="1"/>
</dbReference>
<evidence type="ECO:0000256" key="1">
    <source>
        <dbReference type="PIRSR" id="PIRSR602481-1"/>
    </source>
</evidence>
<dbReference type="GO" id="GO:0008270">
    <property type="term" value="F:zinc ion binding"/>
    <property type="evidence" value="ECO:0007669"/>
    <property type="project" value="TreeGrafter"/>
</dbReference>
<feature type="binding site" evidence="1">
    <location>
        <position position="210"/>
    </location>
    <ligand>
        <name>Zn(2+)</name>
        <dbReference type="ChEBI" id="CHEBI:29105"/>
    </ligand>
</feature>
<dbReference type="GO" id="GO:0003700">
    <property type="term" value="F:DNA-binding transcription factor activity"/>
    <property type="evidence" value="ECO:0007669"/>
    <property type="project" value="InterPro"/>
</dbReference>
<dbReference type="GO" id="GO:0000976">
    <property type="term" value="F:transcription cis-regulatory region binding"/>
    <property type="evidence" value="ECO:0007669"/>
    <property type="project" value="TreeGrafter"/>
</dbReference>
<gene>
    <name evidence="3" type="ORF">L3V74_04715</name>
    <name evidence="4" type="ORF">Q7W82_13680</name>
</gene>
<feature type="binding site" evidence="2">
    <location>
        <position position="162"/>
    </location>
    <ligand>
        <name>Fe cation</name>
        <dbReference type="ChEBI" id="CHEBI:24875"/>
    </ligand>
</feature>
<dbReference type="GO" id="GO:0045892">
    <property type="term" value="P:negative regulation of DNA-templated transcription"/>
    <property type="evidence" value="ECO:0007669"/>
    <property type="project" value="TreeGrafter"/>
</dbReference>
<dbReference type="AlphaFoldDB" id="A0AAU8I1R2"/>
<dbReference type="Gene3D" id="1.10.10.10">
    <property type="entry name" value="Winged helix-like DNA-binding domain superfamily/Winged helix DNA-binding domain"/>
    <property type="match status" value="1"/>
</dbReference>
<keyword evidence="1" id="KW-0862">Zinc</keyword>
<reference evidence="3 5" key="1">
    <citation type="journal article" date="2022" name="Curr. Microbiol.">
        <title>Xanthomonas indica sp. nov., a Novel Member of Non-Pathogenic Xanthomonas Community from Healthy Rice Seeds.</title>
        <authorList>
            <person name="Rana R."/>
            <person name="Madhavan V.N."/>
            <person name="Saroha T."/>
            <person name="Bansal K."/>
            <person name="Kaur A."/>
            <person name="Sonti R.V."/>
            <person name="Patel H.K."/>
            <person name="Patil P.B."/>
        </authorList>
    </citation>
    <scope>NUCLEOTIDE SEQUENCE [LARGE SCALE GENOMIC DNA]</scope>
    <source>
        <strain evidence="3 5">PPL560</strain>
    </source>
</reference>
<dbReference type="EMBL" id="JAKJPQ010000003">
    <property type="protein sequence ID" value="MCI2260834.1"/>
    <property type="molecule type" value="Genomic_DNA"/>
</dbReference>
<evidence type="ECO:0000313" key="3">
    <source>
        <dbReference type="EMBL" id="MCI2260834.1"/>
    </source>
</evidence>
<dbReference type="Pfam" id="PF01475">
    <property type="entry name" value="FUR"/>
    <property type="match status" value="1"/>
</dbReference>
<dbReference type="PANTHER" id="PTHR33202:SF7">
    <property type="entry name" value="FERRIC UPTAKE REGULATION PROTEIN"/>
    <property type="match status" value="1"/>
</dbReference>
<keyword evidence="2" id="KW-0408">Iron</keyword>
<protein>
    <submittedName>
        <fullName evidence="4">Transcriptional repressor</fullName>
    </submittedName>
</protein>
<evidence type="ECO:0000313" key="5">
    <source>
        <dbReference type="Proteomes" id="UP001430647"/>
    </source>
</evidence>
<evidence type="ECO:0000256" key="2">
    <source>
        <dbReference type="PIRSR" id="PIRSR602481-2"/>
    </source>
</evidence>
<comment type="cofactor">
    <cofactor evidence="1">
        <name>Zn(2+)</name>
        <dbReference type="ChEBI" id="CHEBI:29105"/>
    </cofactor>
    <text evidence="1">Binds 1 zinc ion per subunit.</text>
</comment>
<dbReference type="GO" id="GO:1900376">
    <property type="term" value="P:regulation of secondary metabolite biosynthetic process"/>
    <property type="evidence" value="ECO:0007669"/>
    <property type="project" value="TreeGrafter"/>
</dbReference>
<evidence type="ECO:0000313" key="4">
    <source>
        <dbReference type="EMBL" id="XCI79326.1"/>
    </source>
</evidence>
<keyword evidence="5" id="KW-1185">Reference proteome</keyword>
<dbReference type="InterPro" id="IPR036390">
    <property type="entry name" value="WH_DNA-bd_sf"/>
</dbReference>
<dbReference type="KEGG" id="xin:Q7W82_13680"/>
<keyword evidence="1" id="KW-0479">Metal-binding</keyword>
<dbReference type="RefSeq" id="WP_242158945.1">
    <property type="nucleotide sequence ID" value="NZ_CP131914.1"/>
</dbReference>
<dbReference type="InterPro" id="IPR036388">
    <property type="entry name" value="WH-like_DNA-bd_sf"/>
</dbReference>
<proteinExistence type="predicted"/>
<dbReference type="SUPFAM" id="SSF46785">
    <property type="entry name" value="Winged helix' DNA-binding domain"/>
    <property type="match status" value="1"/>
</dbReference>
<reference evidence="3" key="2">
    <citation type="submission" date="2022-01" db="EMBL/GenBank/DDBJ databases">
        <authorList>
            <person name="Rana R."/>
            <person name="Patil P.B."/>
        </authorList>
    </citation>
    <scope>NUCLEOTIDE SEQUENCE</scope>
    <source>
        <strain evidence="3">PPL560</strain>
    </source>
</reference>
<accession>A0AAU8I1R2</accession>
<sequence>MARVVRDSREATPFRGSIWHSEGGGMESCDDALAIVGLAASSERRANRLSDKHRHRTMRNAAASLESGCVVSAQDRRLIAHRLRPTAARADVLRTLEQAAPSCLDASRVYRLLSGRRDRLTPGSVYRALHDLWVAGLLVRTEGTRGRAFYAIKPDLLTARHDTLRCRCGARLVFIEDPVLRAHLRSLACEEGFVLDAETVFTITTTCARCGQPRTAAHGVAEDDRRSRTRRA</sequence>
<organism evidence="4">
    <name type="scientific">Xanthomonas indica</name>
    <dbReference type="NCBI Taxonomy" id="2912242"/>
    <lineage>
        <taxon>Bacteria</taxon>
        <taxon>Pseudomonadati</taxon>
        <taxon>Pseudomonadota</taxon>
        <taxon>Gammaproteobacteria</taxon>
        <taxon>Lysobacterales</taxon>
        <taxon>Lysobacteraceae</taxon>
        <taxon>Xanthomonas</taxon>
    </lineage>
</organism>
<reference evidence="4" key="3">
    <citation type="submission" date="2023-08" db="EMBL/GenBank/DDBJ databases">
        <title>Complete genome sequence of Xanthomonas indica.</title>
        <authorList>
            <person name="Patil P.B."/>
            <person name="Rana R."/>
        </authorList>
    </citation>
    <scope>NUCLEOTIDE SEQUENCE</scope>
    <source>
        <strain evidence="4">PPL560</strain>
    </source>
</reference>
<dbReference type="EMBL" id="CP131914">
    <property type="protein sequence ID" value="XCI79326.1"/>
    <property type="molecule type" value="Genomic_DNA"/>
</dbReference>
<feature type="binding site" evidence="1">
    <location>
        <position position="207"/>
    </location>
    <ligand>
        <name>Zn(2+)</name>
        <dbReference type="ChEBI" id="CHEBI:29105"/>
    </ligand>
</feature>
<dbReference type="Proteomes" id="UP001430647">
    <property type="component" value="Unassembled WGS sequence"/>
</dbReference>
<feature type="binding site" evidence="1">
    <location>
        <position position="166"/>
    </location>
    <ligand>
        <name>Zn(2+)</name>
        <dbReference type="ChEBI" id="CHEBI:29105"/>
    </ligand>
</feature>
<comment type="cofactor">
    <cofactor evidence="2">
        <name>Mn(2+)</name>
        <dbReference type="ChEBI" id="CHEBI:29035"/>
    </cofactor>
    <cofactor evidence="2">
        <name>Fe(2+)</name>
        <dbReference type="ChEBI" id="CHEBI:29033"/>
    </cofactor>
    <text evidence="2">Binds 1 Mn(2+) or Fe(2+) ion per subunit.</text>
</comment>
<dbReference type="InterPro" id="IPR002481">
    <property type="entry name" value="FUR"/>
</dbReference>